<evidence type="ECO:0000256" key="7">
    <source>
        <dbReference type="ARBA" id="ARBA00023288"/>
    </source>
</evidence>
<feature type="domain" description="Spore germination GerAC-like C-terminal" evidence="8">
    <location>
        <begin position="222"/>
        <end position="386"/>
    </location>
</feature>
<evidence type="ECO:0000256" key="3">
    <source>
        <dbReference type="ARBA" id="ARBA00022544"/>
    </source>
</evidence>
<evidence type="ECO:0000313" key="11">
    <source>
        <dbReference type="Proteomes" id="UP000198625"/>
    </source>
</evidence>
<dbReference type="RefSeq" id="WP_091727273.1">
    <property type="nucleotide sequence ID" value="NZ_FNQE01000005.1"/>
</dbReference>
<evidence type="ECO:0000256" key="1">
    <source>
        <dbReference type="ARBA" id="ARBA00004635"/>
    </source>
</evidence>
<dbReference type="AlphaFoldDB" id="A0A1H3M2D5"/>
<protein>
    <submittedName>
        <fullName evidence="10">Germination protein, Ger(X)C family</fullName>
    </submittedName>
</protein>
<dbReference type="Pfam" id="PF25198">
    <property type="entry name" value="Spore_GerAC_N"/>
    <property type="match status" value="1"/>
</dbReference>
<evidence type="ECO:0000256" key="5">
    <source>
        <dbReference type="ARBA" id="ARBA00023136"/>
    </source>
</evidence>
<dbReference type="GO" id="GO:0016020">
    <property type="term" value="C:membrane"/>
    <property type="evidence" value="ECO:0007669"/>
    <property type="project" value="UniProtKB-SubCell"/>
</dbReference>
<dbReference type="InterPro" id="IPR046953">
    <property type="entry name" value="Spore_GerAC-like_C"/>
</dbReference>
<keyword evidence="3" id="KW-0309">Germination</keyword>
<dbReference type="OrthoDB" id="2569624at2"/>
<dbReference type="NCBIfam" id="TIGR02887">
    <property type="entry name" value="spore_ger_x_C"/>
    <property type="match status" value="1"/>
</dbReference>
<dbReference type="GO" id="GO:0009847">
    <property type="term" value="P:spore germination"/>
    <property type="evidence" value="ECO:0007669"/>
    <property type="project" value="InterPro"/>
</dbReference>
<dbReference type="Proteomes" id="UP000198625">
    <property type="component" value="Unassembled WGS sequence"/>
</dbReference>
<dbReference type="EMBL" id="FNQE01000005">
    <property type="protein sequence ID" value="SDY70454.1"/>
    <property type="molecule type" value="Genomic_DNA"/>
</dbReference>
<organism evidence="10 11">
    <name type="scientific">Proteiniborus ethanoligenes</name>
    <dbReference type="NCBI Taxonomy" id="415015"/>
    <lineage>
        <taxon>Bacteria</taxon>
        <taxon>Bacillati</taxon>
        <taxon>Bacillota</taxon>
        <taxon>Clostridia</taxon>
        <taxon>Eubacteriales</taxon>
        <taxon>Proteiniborus</taxon>
    </lineage>
</organism>
<evidence type="ECO:0000313" key="10">
    <source>
        <dbReference type="EMBL" id="SDY70454.1"/>
    </source>
</evidence>
<evidence type="ECO:0000256" key="4">
    <source>
        <dbReference type="ARBA" id="ARBA00022729"/>
    </source>
</evidence>
<dbReference type="STRING" id="415015.SAMN05660462_00695"/>
<comment type="similarity">
    <text evidence="2">Belongs to the GerABKC lipoprotein family.</text>
</comment>
<dbReference type="InterPro" id="IPR057336">
    <property type="entry name" value="GerAC_N"/>
</dbReference>
<dbReference type="PROSITE" id="PS51257">
    <property type="entry name" value="PROKAR_LIPOPROTEIN"/>
    <property type="match status" value="1"/>
</dbReference>
<gene>
    <name evidence="10" type="ORF">SAMN05660462_00695</name>
</gene>
<sequence>MKKTYKIILIFFLLLLLTGCWDLIEIDERLFVSAIGIDIYTGDKEDQPEVHPEENYLTQQDRFVIIYSAPNLKALGKNPTSDKPRILTASISNNAYETTKELATRTNRNLSFRHLKTFIIGEDVAKNPEYMKEIFDDLDRHELLSKKLNVLIAKGTAKEVMAIEDPFEPLTGYLIDGILKKKQGSSRYNTQNLNDILIELYSSGNALAPRVVAGKGEVKVAGSAIIKDYGFVGWLGEIENIAAMFFLDKIDKAVINANYKNTTVPFEISNSKTKYKLEAEGNKIKFIVDIKAEGAILEYKLDTKVKVFDEKTIKEVELLAEEAIKKEVLALVGKLQKEFKTDVLGVGIYIKKYKPDLWEDIKDDWDQVFTKVEIEVNTEVKARRIGMTK</sequence>
<evidence type="ECO:0000256" key="2">
    <source>
        <dbReference type="ARBA" id="ARBA00007886"/>
    </source>
</evidence>
<dbReference type="InterPro" id="IPR038501">
    <property type="entry name" value="Spore_GerAC_C_sf"/>
</dbReference>
<dbReference type="PANTHER" id="PTHR35789:SF1">
    <property type="entry name" value="SPORE GERMINATION PROTEIN B3"/>
    <property type="match status" value="1"/>
</dbReference>
<keyword evidence="11" id="KW-1185">Reference proteome</keyword>
<dbReference type="Pfam" id="PF05504">
    <property type="entry name" value="Spore_GerAC"/>
    <property type="match status" value="1"/>
</dbReference>
<accession>A0A1H3M2D5</accession>
<comment type="subcellular location">
    <subcellularLocation>
        <location evidence="1">Membrane</location>
        <topology evidence="1">Lipid-anchor</topology>
    </subcellularLocation>
</comment>
<evidence type="ECO:0000259" key="9">
    <source>
        <dbReference type="Pfam" id="PF25198"/>
    </source>
</evidence>
<evidence type="ECO:0000256" key="6">
    <source>
        <dbReference type="ARBA" id="ARBA00023139"/>
    </source>
</evidence>
<keyword evidence="4" id="KW-0732">Signal</keyword>
<proteinExistence type="inferred from homology"/>
<dbReference type="Gene3D" id="3.30.300.210">
    <property type="entry name" value="Nutrient germinant receptor protein C, domain 3"/>
    <property type="match status" value="1"/>
</dbReference>
<keyword evidence="6" id="KW-0564">Palmitate</keyword>
<feature type="domain" description="Spore germination protein N-terminal" evidence="9">
    <location>
        <begin position="24"/>
        <end position="211"/>
    </location>
</feature>
<keyword evidence="5" id="KW-0472">Membrane</keyword>
<reference evidence="10 11" key="1">
    <citation type="submission" date="2016-10" db="EMBL/GenBank/DDBJ databases">
        <authorList>
            <person name="de Groot N.N."/>
        </authorList>
    </citation>
    <scope>NUCLEOTIDE SEQUENCE [LARGE SCALE GENOMIC DNA]</scope>
    <source>
        <strain evidence="10 11">DSM 21650</strain>
    </source>
</reference>
<evidence type="ECO:0000259" key="8">
    <source>
        <dbReference type="Pfam" id="PF05504"/>
    </source>
</evidence>
<name>A0A1H3M2D5_9FIRM</name>
<dbReference type="InterPro" id="IPR008844">
    <property type="entry name" value="Spore_GerAC-like"/>
</dbReference>
<dbReference type="PANTHER" id="PTHR35789">
    <property type="entry name" value="SPORE GERMINATION PROTEIN B3"/>
    <property type="match status" value="1"/>
</dbReference>
<keyword evidence="7" id="KW-0449">Lipoprotein</keyword>